<dbReference type="InterPro" id="IPR029039">
    <property type="entry name" value="Flavoprotein-like_sf"/>
</dbReference>
<dbReference type="PROSITE" id="PS51384">
    <property type="entry name" value="FAD_FR"/>
    <property type="match status" value="1"/>
</dbReference>
<dbReference type="Pfam" id="PF00258">
    <property type="entry name" value="Flavodoxin_1"/>
    <property type="match status" value="1"/>
</dbReference>
<evidence type="ECO:0000259" key="11">
    <source>
        <dbReference type="PROSITE" id="PS51384"/>
    </source>
</evidence>
<dbReference type="InterPro" id="IPR001433">
    <property type="entry name" value="OxRdtase_FAD/NAD-bd"/>
</dbReference>
<dbReference type="PROSITE" id="PS50902">
    <property type="entry name" value="FLAVODOXIN_LIKE"/>
    <property type="match status" value="1"/>
</dbReference>
<proteinExistence type="predicted"/>
<dbReference type="Gene3D" id="2.40.30.10">
    <property type="entry name" value="Translation factors"/>
    <property type="match status" value="1"/>
</dbReference>
<evidence type="ECO:0000256" key="5">
    <source>
        <dbReference type="ARBA" id="ARBA00022827"/>
    </source>
</evidence>
<sequence>MCGPSDYLPFLKKGVKKTMLLIYEPSPSPSRVGTQGHALVGEIAGKTSGREKKERGDTDMEFGSFNNVASALLLGGVTVALSYYWFYANQTSTVKPTLTSSNVTNKTKAATPVKKATPPVKKQKTSDGPSVKILFGSQTGTAEEFSRKLKTEGQALGLDTELCDMENYKIEDLKDEKMLIFVVATYGEGEPTDNAKDFLEDAKREDHPDDLLSKVNFTVFGLGNKTYEHYNWMARQIDSAMEKLGGEAYVKGEGDDDSSLEDDFAAWKKDLWAPICSALGVKVDTSSLGQNVSRRFTIEMHEADSKDSYIAERKRDKHIVKKPNSDRTYDVKNPYMGRIRENRELHTEKSDRSCRHIEIEISKELAYEPGDHIGIYSENDDNIVEQACKRLNLKKEQAFTIREEGKIVLGPITLEQVLKQWCDLTNIPRKSFLQVMSLYAKSEEEKKELQRLSDDSQPQPYGDFIKDNHRSILEVLDYFKSVQMPLDHFLEAVPRLPARYYSISSSLRANPNSVHVTAAVVHFTSPTGREHYGVCSNWLAKQTVKEGRYPEVPVFIQKANFHLPKDKNTPIIMIGPGTGLAPFRGFIQDRMADTEQVAESLLFFGCRGSQVDYIYREELEEAQRRGVIQLHVAFSREDPNRKHYVQHLIEDKAEEVFKAIYEKKGIVYICGTCTTAWLESCRSTGT</sequence>
<dbReference type="PANTHER" id="PTHR19384">
    <property type="entry name" value="NITRIC OXIDE SYNTHASE-RELATED"/>
    <property type="match status" value="1"/>
</dbReference>
<dbReference type="InterPro" id="IPR001094">
    <property type="entry name" value="Flavdoxin-like"/>
</dbReference>
<dbReference type="Gene3D" id="3.40.50.80">
    <property type="entry name" value="Nucleotide-binding domain of ferredoxin-NADP reductase (FNR) module"/>
    <property type="match status" value="1"/>
</dbReference>
<keyword evidence="3" id="KW-0285">Flavoprotein</keyword>
<feature type="domain" description="FAD-binding FR-type" evidence="11">
    <location>
        <begin position="332"/>
        <end position="564"/>
    </location>
</feature>
<reference evidence="12 13" key="1">
    <citation type="journal article" date="2018" name="Genome Biol. Evol.">
        <title>Multiple Roots of Fruiting Body Formation in Amoebozoa.</title>
        <authorList>
            <person name="Hillmann F."/>
            <person name="Forbes G."/>
            <person name="Novohradska S."/>
            <person name="Ferling I."/>
            <person name="Riege K."/>
            <person name="Groth M."/>
            <person name="Westermann M."/>
            <person name="Marz M."/>
            <person name="Spaller T."/>
            <person name="Winckler T."/>
            <person name="Schaap P."/>
            <person name="Glockner G."/>
        </authorList>
    </citation>
    <scope>NUCLEOTIDE SEQUENCE [LARGE SCALE GENOMIC DNA]</scope>
    <source>
        <strain evidence="12 13">Jena</strain>
    </source>
</reference>
<comment type="cofactor">
    <cofactor evidence="2">
        <name>FAD</name>
        <dbReference type="ChEBI" id="CHEBI:57692"/>
    </cofactor>
</comment>
<comment type="caution">
    <text evidence="12">The sequence shown here is derived from an EMBL/GenBank/DDBJ whole genome shotgun (WGS) entry which is preliminary data.</text>
</comment>
<dbReference type="SUPFAM" id="SSF63380">
    <property type="entry name" value="Riboflavin synthase domain-like"/>
    <property type="match status" value="1"/>
</dbReference>
<dbReference type="AlphaFoldDB" id="A0A2P6MV38"/>
<feature type="region of interest" description="Disordered" evidence="9">
    <location>
        <begin position="109"/>
        <end position="129"/>
    </location>
</feature>
<dbReference type="InterPro" id="IPR001709">
    <property type="entry name" value="Flavoprot_Pyr_Nucl_cyt_Rdtase"/>
</dbReference>
<keyword evidence="6" id="KW-0521">NADP</keyword>
<feature type="compositionally biased region" description="Low complexity" evidence="9">
    <location>
        <begin position="109"/>
        <end position="120"/>
    </location>
</feature>
<dbReference type="GO" id="GO:0005829">
    <property type="term" value="C:cytosol"/>
    <property type="evidence" value="ECO:0007669"/>
    <property type="project" value="TreeGrafter"/>
</dbReference>
<keyword evidence="7" id="KW-0560">Oxidoreductase</keyword>
<dbReference type="EC" id="1.6.2.4" evidence="8"/>
<evidence type="ECO:0000313" key="13">
    <source>
        <dbReference type="Proteomes" id="UP000241769"/>
    </source>
</evidence>
<dbReference type="SUPFAM" id="SSF52218">
    <property type="entry name" value="Flavoproteins"/>
    <property type="match status" value="1"/>
</dbReference>
<dbReference type="FunCoup" id="A0A2P6MV38">
    <property type="interactions" value="730"/>
</dbReference>
<keyword evidence="4" id="KW-0288">FMN</keyword>
<dbReference type="OrthoDB" id="1856718at2759"/>
<evidence type="ECO:0000256" key="6">
    <source>
        <dbReference type="ARBA" id="ARBA00022857"/>
    </source>
</evidence>
<dbReference type="GO" id="GO:0010181">
    <property type="term" value="F:FMN binding"/>
    <property type="evidence" value="ECO:0007669"/>
    <property type="project" value="InterPro"/>
</dbReference>
<dbReference type="InterPro" id="IPR008254">
    <property type="entry name" value="Flavodoxin/NO_synth"/>
</dbReference>
<dbReference type="InterPro" id="IPR039261">
    <property type="entry name" value="FNR_nucleotide-bd"/>
</dbReference>
<evidence type="ECO:0000313" key="12">
    <source>
        <dbReference type="EMBL" id="PRP75553.1"/>
    </source>
</evidence>
<keyword evidence="13" id="KW-1185">Reference proteome</keyword>
<dbReference type="InParanoid" id="A0A2P6MV38"/>
<gene>
    <name evidence="12" type="ORF">PROFUN_09039</name>
</gene>
<evidence type="ECO:0000256" key="8">
    <source>
        <dbReference type="ARBA" id="ARBA00023797"/>
    </source>
</evidence>
<evidence type="ECO:0000256" key="3">
    <source>
        <dbReference type="ARBA" id="ARBA00022630"/>
    </source>
</evidence>
<evidence type="ECO:0000256" key="9">
    <source>
        <dbReference type="SAM" id="MobiDB-lite"/>
    </source>
</evidence>
<dbReference type="GO" id="GO:0050660">
    <property type="term" value="F:flavin adenine dinucleotide binding"/>
    <property type="evidence" value="ECO:0007669"/>
    <property type="project" value="TreeGrafter"/>
</dbReference>
<protein>
    <recommendedName>
        <fullName evidence="8">NADPH--hemoprotein reductase</fullName>
        <ecNumber evidence="8">1.6.2.4</ecNumber>
    </recommendedName>
</protein>
<dbReference type="GO" id="GO:0003958">
    <property type="term" value="F:NADPH-hemoprotein reductase activity"/>
    <property type="evidence" value="ECO:0007669"/>
    <property type="project" value="UniProtKB-EC"/>
</dbReference>
<dbReference type="SUPFAM" id="SSF52343">
    <property type="entry name" value="Ferredoxin reductase-like, C-terminal NADP-linked domain"/>
    <property type="match status" value="1"/>
</dbReference>
<dbReference type="PRINTS" id="PR00371">
    <property type="entry name" value="FPNCR"/>
</dbReference>
<dbReference type="Pfam" id="PF00667">
    <property type="entry name" value="FAD_binding_1"/>
    <property type="match status" value="1"/>
</dbReference>
<dbReference type="EMBL" id="MDYQ01000378">
    <property type="protein sequence ID" value="PRP75553.1"/>
    <property type="molecule type" value="Genomic_DNA"/>
</dbReference>
<dbReference type="Pfam" id="PF00175">
    <property type="entry name" value="NAD_binding_1"/>
    <property type="match status" value="1"/>
</dbReference>
<evidence type="ECO:0000256" key="1">
    <source>
        <dbReference type="ARBA" id="ARBA00001917"/>
    </source>
</evidence>
<name>A0A2P6MV38_9EUKA</name>
<evidence type="ECO:0000259" key="10">
    <source>
        <dbReference type="PROSITE" id="PS50902"/>
    </source>
</evidence>
<dbReference type="PRINTS" id="PR00369">
    <property type="entry name" value="FLAVODOXIN"/>
</dbReference>
<evidence type="ECO:0000256" key="2">
    <source>
        <dbReference type="ARBA" id="ARBA00001974"/>
    </source>
</evidence>
<dbReference type="Gene3D" id="3.40.50.360">
    <property type="match status" value="1"/>
</dbReference>
<dbReference type="InterPro" id="IPR023173">
    <property type="entry name" value="NADPH_Cyt_P450_Rdtase_alpha"/>
</dbReference>
<evidence type="ECO:0000256" key="7">
    <source>
        <dbReference type="ARBA" id="ARBA00023002"/>
    </source>
</evidence>
<dbReference type="InterPro" id="IPR003097">
    <property type="entry name" value="CysJ-like_FAD-binding"/>
</dbReference>
<dbReference type="Gene3D" id="1.20.990.10">
    <property type="entry name" value="NADPH-cytochrome p450 Reductase, Chain A, domain 3"/>
    <property type="match status" value="1"/>
</dbReference>
<dbReference type="STRING" id="1890364.A0A2P6MV38"/>
<accession>A0A2P6MV38</accession>
<feature type="domain" description="Flavodoxin-like" evidence="10">
    <location>
        <begin position="131"/>
        <end position="272"/>
    </location>
</feature>
<keyword evidence="5" id="KW-0274">FAD</keyword>
<dbReference type="Proteomes" id="UP000241769">
    <property type="component" value="Unassembled WGS sequence"/>
</dbReference>
<dbReference type="InterPro" id="IPR017938">
    <property type="entry name" value="Riboflavin_synthase-like_b-brl"/>
</dbReference>
<organism evidence="12 13">
    <name type="scientific">Planoprotostelium fungivorum</name>
    <dbReference type="NCBI Taxonomy" id="1890364"/>
    <lineage>
        <taxon>Eukaryota</taxon>
        <taxon>Amoebozoa</taxon>
        <taxon>Evosea</taxon>
        <taxon>Variosea</taxon>
        <taxon>Cavosteliida</taxon>
        <taxon>Cavosteliaceae</taxon>
        <taxon>Planoprotostelium</taxon>
    </lineage>
</organism>
<dbReference type="PANTHER" id="PTHR19384:SF17">
    <property type="entry name" value="NADPH--CYTOCHROME P450 REDUCTASE"/>
    <property type="match status" value="1"/>
</dbReference>
<evidence type="ECO:0000256" key="4">
    <source>
        <dbReference type="ARBA" id="ARBA00022643"/>
    </source>
</evidence>
<dbReference type="InterPro" id="IPR017927">
    <property type="entry name" value="FAD-bd_FR_type"/>
</dbReference>
<comment type="cofactor">
    <cofactor evidence="1">
        <name>FMN</name>
        <dbReference type="ChEBI" id="CHEBI:58210"/>
    </cofactor>
</comment>